<evidence type="ECO:0000313" key="2">
    <source>
        <dbReference type="Proteomes" id="UP000243686"/>
    </source>
</evidence>
<accession>A0A1S8WX35</accession>
<dbReference type="EMBL" id="KV893652">
    <property type="protein sequence ID" value="OON19026.1"/>
    <property type="molecule type" value="Genomic_DNA"/>
</dbReference>
<sequence>MRIPRGSTTKHAAKRDFGAIGTTADVILASAWESDGDHNIQIEYESRKEFEENTLMTGEVLLFQPIIDENKAKISASFDDSKYKMSQMKDKLMTKVKPNMGSAVYITEIKGKSLEMRSQMKRN</sequence>
<dbReference type="AlphaFoldDB" id="A0A1S8WX35"/>
<proteinExistence type="predicted"/>
<organism evidence="1 2">
    <name type="scientific">Opisthorchis viverrini</name>
    <name type="common">Southeast Asian liver fluke</name>
    <dbReference type="NCBI Taxonomy" id="6198"/>
    <lineage>
        <taxon>Eukaryota</taxon>
        <taxon>Metazoa</taxon>
        <taxon>Spiralia</taxon>
        <taxon>Lophotrochozoa</taxon>
        <taxon>Platyhelminthes</taxon>
        <taxon>Trematoda</taxon>
        <taxon>Digenea</taxon>
        <taxon>Opisthorchiida</taxon>
        <taxon>Opisthorchiata</taxon>
        <taxon>Opisthorchiidae</taxon>
        <taxon>Opisthorchis</taxon>
    </lineage>
</organism>
<keyword evidence="2" id="KW-1185">Reference proteome</keyword>
<protein>
    <submittedName>
        <fullName evidence="1">Uncharacterized protein</fullName>
    </submittedName>
</protein>
<evidence type="ECO:0000313" key="1">
    <source>
        <dbReference type="EMBL" id="OON19026.1"/>
    </source>
</evidence>
<reference evidence="1 2" key="1">
    <citation type="submission" date="2015-03" db="EMBL/GenBank/DDBJ databases">
        <title>Draft genome of the nematode, Opisthorchis viverrini.</title>
        <authorList>
            <person name="Mitreva M."/>
        </authorList>
    </citation>
    <scope>NUCLEOTIDE SEQUENCE [LARGE SCALE GENOMIC DNA]</scope>
    <source>
        <strain evidence="1">Khon Kaen</strain>
    </source>
</reference>
<name>A0A1S8WX35_OPIVI</name>
<gene>
    <name evidence="1" type="ORF">X801_05114</name>
</gene>
<dbReference type="Proteomes" id="UP000243686">
    <property type="component" value="Unassembled WGS sequence"/>
</dbReference>